<reference evidence="5 6" key="1">
    <citation type="submission" date="2020-02" db="EMBL/GenBank/DDBJ databases">
        <title>Bird 10,000 Genomes (B10K) Project - Family phase.</title>
        <authorList>
            <person name="Zhang G."/>
        </authorList>
    </citation>
    <scope>NUCLEOTIDE SEQUENCE [LARGE SCALE GENOMIC DNA]</scope>
    <source>
        <strain evidence="5">B10K-DU-013-51</strain>
        <tissue evidence="5">Mixed tissue sample</tissue>
    </source>
</reference>
<keyword evidence="6" id="KW-1185">Reference proteome</keyword>
<evidence type="ECO:0000259" key="3">
    <source>
        <dbReference type="PROSITE" id="PS50004"/>
    </source>
</evidence>
<dbReference type="SMART" id="SM00457">
    <property type="entry name" value="MACPF"/>
    <property type="match status" value="1"/>
</dbReference>
<dbReference type="InterPro" id="IPR035892">
    <property type="entry name" value="C2_domain_sf"/>
</dbReference>
<dbReference type="InterPro" id="IPR020864">
    <property type="entry name" value="MACPF"/>
</dbReference>
<feature type="domain" description="C2" evidence="3">
    <location>
        <begin position="403"/>
        <end position="528"/>
    </location>
</feature>
<feature type="non-terminal residue" evidence="5">
    <location>
        <position position="557"/>
    </location>
</feature>
<evidence type="ECO:0000313" key="6">
    <source>
        <dbReference type="Proteomes" id="UP000586704"/>
    </source>
</evidence>
<organism evidence="5 6">
    <name type="scientific">Ceyx cyanopectus</name>
    <name type="common">Indigo-banded kingfisher</name>
    <dbReference type="NCBI Taxonomy" id="390723"/>
    <lineage>
        <taxon>Eukaryota</taxon>
        <taxon>Metazoa</taxon>
        <taxon>Chordata</taxon>
        <taxon>Craniata</taxon>
        <taxon>Vertebrata</taxon>
        <taxon>Euteleostomi</taxon>
        <taxon>Archelosauria</taxon>
        <taxon>Archosauria</taxon>
        <taxon>Dinosauria</taxon>
        <taxon>Saurischia</taxon>
        <taxon>Theropoda</taxon>
        <taxon>Coelurosauria</taxon>
        <taxon>Aves</taxon>
        <taxon>Neognathae</taxon>
        <taxon>Neoaves</taxon>
        <taxon>Telluraves</taxon>
        <taxon>Coraciimorphae</taxon>
        <taxon>Coraciiformes</taxon>
        <taxon>Alcedinidae</taxon>
        <taxon>Ceyx</taxon>
    </lineage>
</organism>
<dbReference type="Pfam" id="PF01823">
    <property type="entry name" value="MACPF"/>
    <property type="match status" value="1"/>
</dbReference>
<name>A0A7L4NNA0_9AVES</name>
<dbReference type="AlphaFoldDB" id="A0A7L4NNA0"/>
<dbReference type="GO" id="GO:0001913">
    <property type="term" value="P:T cell mediated cytotoxicity"/>
    <property type="evidence" value="ECO:0007669"/>
    <property type="project" value="TreeGrafter"/>
</dbReference>
<dbReference type="GO" id="GO:0016020">
    <property type="term" value="C:membrane"/>
    <property type="evidence" value="ECO:0007669"/>
    <property type="project" value="TreeGrafter"/>
</dbReference>
<dbReference type="Pfam" id="PF00168">
    <property type="entry name" value="C2"/>
    <property type="match status" value="1"/>
</dbReference>
<dbReference type="GO" id="GO:0001771">
    <property type="term" value="P:immunological synapse formation"/>
    <property type="evidence" value="ECO:0007669"/>
    <property type="project" value="TreeGrafter"/>
</dbReference>
<protein>
    <submittedName>
        <fullName evidence="5">PERF protein</fullName>
    </submittedName>
</protein>
<keyword evidence="1 2" id="KW-0732">Signal</keyword>
<dbReference type="Proteomes" id="UP000586704">
    <property type="component" value="Unassembled WGS sequence"/>
</dbReference>
<dbReference type="SUPFAM" id="SSF49562">
    <property type="entry name" value="C2 domain (Calcium/lipid-binding domain, CaLB)"/>
    <property type="match status" value="1"/>
</dbReference>
<feature type="signal peptide" evidence="2">
    <location>
        <begin position="1"/>
        <end position="20"/>
    </location>
</feature>
<dbReference type="GO" id="GO:0051607">
    <property type="term" value="P:defense response to virus"/>
    <property type="evidence" value="ECO:0007669"/>
    <property type="project" value="TreeGrafter"/>
</dbReference>
<dbReference type="PANTHER" id="PTHR46096">
    <property type="entry name" value="PERFORIN-1"/>
    <property type="match status" value="1"/>
</dbReference>
<evidence type="ECO:0000259" key="4">
    <source>
        <dbReference type="PROSITE" id="PS51412"/>
    </source>
</evidence>
<feature type="chain" id="PRO_5029531213" evidence="2">
    <location>
        <begin position="21"/>
        <end position="557"/>
    </location>
</feature>
<evidence type="ECO:0000256" key="2">
    <source>
        <dbReference type="SAM" id="SignalP"/>
    </source>
</evidence>
<sequence>MASLLLPMATLSLLLSPTSPQCHHARGPSCSKAAPAPGTHALGWGFDVTRLELMGRVLGVIDVPSSPSCHLCRDLLAGGRLRRVPRGVARWHSGRRCHQGTQVAQGTMALATAVSAGQEVARGWKVGLGVIGGRVGKGVVALAGSHSRMAEFGLQRQREDRLELLRLRLSCVHYWSWVSPSARPTADFLRALRGLPHRFSVSTAAAFGELVAAYGTHYVVGARAGGRLVSTTALRSCQASLGATGARQVADCLAIEVAAGGGAARAGATASECRRARAGNLGNASFHETYAERMVEVEGGGGHYDNGDGNTDNHHGDLLYGRPEDFSRWLSSLPTAPGVVGVELRPLHTLLKQGDPRRAALRAAIAHYVTWRGLRINCSHPCGGQRGANFPKLAEHCQCSCVASATVTSSCCSRHRGMGRVTVTVREGEGWRGDHLSATDAYVKAALEGGRGERRTRTLWNQQRPRWDQRLELGVLELPPGTHLRLEVWDSDNGWDDDLLGTCLVTPEPGTRRGLSCFPGGGRLTFDLELTCGPALGGPFCQDYVPQPPSQDGGFYR</sequence>
<dbReference type="InterPro" id="IPR052784">
    <property type="entry name" value="Perforin-1_pore-forming"/>
</dbReference>
<accession>A0A7L4NNA0</accession>
<dbReference type="GO" id="GO:0022829">
    <property type="term" value="F:wide pore channel activity"/>
    <property type="evidence" value="ECO:0007669"/>
    <property type="project" value="TreeGrafter"/>
</dbReference>
<feature type="domain" description="MACPF" evidence="4">
    <location>
        <begin position="25"/>
        <end position="376"/>
    </location>
</feature>
<dbReference type="InterPro" id="IPR000008">
    <property type="entry name" value="C2_dom"/>
</dbReference>
<dbReference type="PANTHER" id="PTHR46096:SF3">
    <property type="entry name" value="PERFORIN-1"/>
    <property type="match status" value="1"/>
</dbReference>
<dbReference type="SMART" id="SM00239">
    <property type="entry name" value="C2"/>
    <property type="match status" value="1"/>
</dbReference>
<comment type="caution">
    <text evidence="5">The sequence shown here is derived from an EMBL/GenBank/DDBJ whole genome shotgun (WGS) entry which is preliminary data.</text>
</comment>
<feature type="non-terminal residue" evidence="5">
    <location>
        <position position="1"/>
    </location>
</feature>
<dbReference type="OrthoDB" id="1366754at2759"/>
<dbReference type="PROSITE" id="PS51412">
    <property type="entry name" value="MACPF_2"/>
    <property type="match status" value="1"/>
</dbReference>
<dbReference type="PROSITE" id="PS50004">
    <property type="entry name" value="C2"/>
    <property type="match status" value="1"/>
</dbReference>
<proteinExistence type="predicted"/>
<gene>
    <name evidence="5" type="primary">Prf1</name>
    <name evidence="5" type="ORF">CEYCYA_R05622</name>
</gene>
<dbReference type="Gene3D" id="2.60.40.150">
    <property type="entry name" value="C2 domain"/>
    <property type="match status" value="1"/>
</dbReference>
<evidence type="ECO:0000256" key="1">
    <source>
        <dbReference type="ARBA" id="ARBA00022729"/>
    </source>
</evidence>
<evidence type="ECO:0000313" key="5">
    <source>
        <dbReference type="EMBL" id="NXY89744.1"/>
    </source>
</evidence>
<dbReference type="EMBL" id="VYZU01075927">
    <property type="protein sequence ID" value="NXY89744.1"/>
    <property type="molecule type" value="Genomic_DNA"/>
</dbReference>